<feature type="binding site" evidence="10">
    <location>
        <position position="161"/>
    </location>
    <ligand>
        <name>Zn(2+)</name>
        <dbReference type="ChEBI" id="CHEBI:29105"/>
        <label>2</label>
    </ligand>
</feature>
<feature type="active site" evidence="9">
    <location>
        <position position="131"/>
    </location>
</feature>
<gene>
    <name evidence="13" type="ORF">Pmar_PMAR029008</name>
</gene>
<keyword evidence="7 10" id="KW-0862">Zinc</keyword>
<evidence type="ECO:0000313" key="13">
    <source>
        <dbReference type="EMBL" id="EER07719.1"/>
    </source>
</evidence>
<dbReference type="InterPro" id="IPR036264">
    <property type="entry name" value="Bact_exopeptidase_dim_dom"/>
</dbReference>
<dbReference type="OrthoDB" id="3064516at2759"/>
<dbReference type="InterPro" id="IPR052083">
    <property type="entry name" value="Aminoacylase-1_M20A"/>
</dbReference>
<dbReference type="Proteomes" id="UP000007800">
    <property type="component" value="Unassembled WGS sequence"/>
</dbReference>
<feature type="binding site" evidence="10">
    <location>
        <position position="161"/>
    </location>
    <ligand>
        <name>Zn(2+)</name>
        <dbReference type="ChEBI" id="CHEBI:29105"/>
        <label>1</label>
    </ligand>
</feature>
<name>C5L692_PERM5</name>
<evidence type="ECO:0000256" key="7">
    <source>
        <dbReference type="ARBA" id="ARBA00022833"/>
    </source>
</evidence>
<evidence type="ECO:0000256" key="3">
    <source>
        <dbReference type="ARBA" id="ARBA00011913"/>
    </source>
</evidence>
<proteinExistence type="inferred from homology"/>
<evidence type="ECO:0000256" key="10">
    <source>
        <dbReference type="PIRSR" id="PIRSR036696-2"/>
    </source>
</evidence>
<sequence length="481" mass="52946">MVTLISSEDNTEKPGMGSPCGCEAKRRKMMGVPHPSSSLTAGVVSGPMTDEDRQAIDRFRHLVRIPSISGQGVSNGSYAECAKLLQRWLGEIPGVTNIRAIEYVPGKPVILATFPGSTPKLKSILLNGHYDVVPVFREHWKVDPFDAVVEDGKIYGRGTQDMKCVLSGYIEGLRRIFAAQGQQQHQRLRRTIHISLVPDEEVGGADGASKFAYSDEFASLNIGMVLDEGLATPSAEKYTLFYGERATNWVTFRLKGNTGHGSRFIDNTAVEKLVTILSRIYAVRTEQRKILDDSSCGPAAAAKTLGDVLTVNVTALQAGVASSSTKSGFALNVIPSDALIGVDVRVPLHIDRTGIQRIFDEWLGEYKDEVDIEFDNYADHPPPLELTNPWLMAFRTAIEQEVGVETALEVFPSGTDSRYFRAKGLPCFGFSPMRDTPILLHDHNEFISERALIEGIRVYEKVLPVLANLHPMKDCLDLPTE</sequence>
<dbReference type="OMA" id="GTDAKQF"/>
<dbReference type="Gene3D" id="3.40.630.10">
    <property type="entry name" value="Zn peptidases"/>
    <property type="match status" value="1"/>
</dbReference>
<feature type="binding site" evidence="10">
    <location>
        <position position="228"/>
    </location>
    <ligand>
        <name>Zn(2+)</name>
        <dbReference type="ChEBI" id="CHEBI:29105"/>
        <label>1</label>
    </ligand>
</feature>
<reference evidence="13 14" key="1">
    <citation type="submission" date="2008-07" db="EMBL/GenBank/DDBJ databases">
        <authorList>
            <person name="El-Sayed N."/>
            <person name="Caler E."/>
            <person name="Inman J."/>
            <person name="Amedeo P."/>
            <person name="Hass B."/>
            <person name="Wortman J."/>
        </authorList>
    </citation>
    <scope>NUCLEOTIDE SEQUENCE [LARGE SCALE GENOMIC DNA]</scope>
    <source>
        <strain evidence="14">ATCC 50983 / TXsc</strain>
    </source>
</reference>
<dbReference type="Pfam" id="PF01546">
    <property type="entry name" value="Peptidase_M20"/>
    <property type="match status" value="1"/>
</dbReference>
<comment type="similarity">
    <text evidence="2">Belongs to the peptidase M20A family.</text>
</comment>
<accession>C5L692</accession>
<keyword evidence="4" id="KW-0963">Cytoplasm</keyword>
<feature type="binding site" evidence="10">
    <location>
        <position position="441"/>
    </location>
    <ligand>
        <name>Zn(2+)</name>
        <dbReference type="ChEBI" id="CHEBI:29105"/>
        <label>2</label>
    </ligand>
</feature>
<dbReference type="InterPro" id="IPR002933">
    <property type="entry name" value="Peptidase_M20"/>
</dbReference>
<protein>
    <recommendedName>
        <fullName evidence="3">N-acyl-aliphatic-L-amino acid amidohydrolase</fullName>
        <ecNumber evidence="3">3.5.1.14</ecNumber>
    </recommendedName>
    <alternativeName>
        <fullName evidence="8">N-acyl-L-amino-acid amidohydrolase</fullName>
    </alternativeName>
</protein>
<keyword evidence="14" id="KW-1185">Reference proteome</keyword>
<evidence type="ECO:0000313" key="14">
    <source>
        <dbReference type="Proteomes" id="UP000007800"/>
    </source>
</evidence>
<dbReference type="EMBL" id="GG679756">
    <property type="protein sequence ID" value="EER07719.1"/>
    <property type="molecule type" value="Genomic_DNA"/>
</dbReference>
<evidence type="ECO:0000256" key="6">
    <source>
        <dbReference type="ARBA" id="ARBA00022801"/>
    </source>
</evidence>
<dbReference type="SUPFAM" id="SSF53187">
    <property type="entry name" value="Zn-dependent exopeptidases"/>
    <property type="match status" value="1"/>
</dbReference>
<evidence type="ECO:0000256" key="2">
    <source>
        <dbReference type="ARBA" id="ARBA00006247"/>
    </source>
</evidence>
<feature type="active site" description="Proton acceptor" evidence="9">
    <location>
        <position position="200"/>
    </location>
</feature>
<feature type="binding site" evidence="10">
    <location>
        <position position="201"/>
    </location>
    <ligand>
        <name>Zn(2+)</name>
        <dbReference type="ChEBI" id="CHEBI:29105"/>
        <label>2</label>
    </ligand>
</feature>
<dbReference type="EC" id="3.5.1.14" evidence="3"/>
<dbReference type="InterPro" id="IPR010159">
    <property type="entry name" value="N-acyl_aa_amidohydrolase"/>
</dbReference>
<evidence type="ECO:0000256" key="11">
    <source>
        <dbReference type="SAM" id="MobiDB-lite"/>
    </source>
</evidence>
<dbReference type="Gene3D" id="1.10.150.900">
    <property type="match status" value="1"/>
</dbReference>
<dbReference type="PANTHER" id="PTHR45892">
    <property type="entry name" value="AMINOACYLASE-1"/>
    <property type="match status" value="1"/>
</dbReference>
<keyword evidence="5 10" id="KW-0479">Metal-binding</keyword>
<dbReference type="InParanoid" id="C5L692"/>
<dbReference type="PANTHER" id="PTHR45892:SF1">
    <property type="entry name" value="AMINOACYLASE-1"/>
    <property type="match status" value="1"/>
</dbReference>
<comment type="subcellular location">
    <subcellularLocation>
        <location evidence="1">Cytoplasm</location>
    </subcellularLocation>
</comment>
<dbReference type="AlphaFoldDB" id="C5L692"/>
<dbReference type="Gene3D" id="3.30.70.360">
    <property type="match status" value="1"/>
</dbReference>
<dbReference type="Pfam" id="PF07687">
    <property type="entry name" value="M20_dimer"/>
    <property type="match status" value="1"/>
</dbReference>
<dbReference type="GO" id="GO:0006520">
    <property type="term" value="P:amino acid metabolic process"/>
    <property type="evidence" value="ECO:0007669"/>
    <property type="project" value="InterPro"/>
</dbReference>
<dbReference type="RefSeq" id="XP_002775903.1">
    <property type="nucleotide sequence ID" value="XM_002775857.1"/>
</dbReference>
<feature type="region of interest" description="Disordered" evidence="11">
    <location>
        <begin position="1"/>
        <end position="23"/>
    </location>
</feature>
<evidence type="ECO:0000259" key="12">
    <source>
        <dbReference type="Pfam" id="PF07687"/>
    </source>
</evidence>
<evidence type="ECO:0000256" key="4">
    <source>
        <dbReference type="ARBA" id="ARBA00022490"/>
    </source>
</evidence>
<dbReference type="NCBIfam" id="TIGR01880">
    <property type="entry name" value="Ac-peptdase-euk"/>
    <property type="match status" value="1"/>
</dbReference>
<dbReference type="GO" id="GO:0046872">
    <property type="term" value="F:metal ion binding"/>
    <property type="evidence" value="ECO:0007669"/>
    <property type="project" value="UniProtKB-KW"/>
</dbReference>
<dbReference type="PROSITE" id="PS00758">
    <property type="entry name" value="ARGE_DAPE_CPG2_1"/>
    <property type="match status" value="1"/>
</dbReference>
<comment type="cofactor">
    <cofactor evidence="10">
        <name>Zn(2+)</name>
        <dbReference type="ChEBI" id="CHEBI:29105"/>
    </cofactor>
    <text evidence="10">Binds 2 Zn(2+) ions per subunit.</text>
</comment>
<dbReference type="InterPro" id="IPR011650">
    <property type="entry name" value="Peptidase_M20_dimer"/>
</dbReference>
<feature type="binding site" evidence="10">
    <location>
        <position position="129"/>
    </location>
    <ligand>
        <name>Zn(2+)</name>
        <dbReference type="ChEBI" id="CHEBI:29105"/>
        <label>1</label>
    </ligand>
</feature>
<organism evidence="14">
    <name type="scientific">Perkinsus marinus (strain ATCC 50983 / TXsc)</name>
    <dbReference type="NCBI Taxonomy" id="423536"/>
    <lineage>
        <taxon>Eukaryota</taxon>
        <taxon>Sar</taxon>
        <taxon>Alveolata</taxon>
        <taxon>Perkinsozoa</taxon>
        <taxon>Perkinsea</taxon>
        <taxon>Perkinsida</taxon>
        <taxon>Perkinsidae</taxon>
        <taxon>Perkinsus</taxon>
    </lineage>
</organism>
<keyword evidence="6" id="KW-0378">Hydrolase</keyword>
<dbReference type="GO" id="GO:0004046">
    <property type="term" value="F:aminoacylase activity"/>
    <property type="evidence" value="ECO:0007669"/>
    <property type="project" value="UniProtKB-EC"/>
</dbReference>
<dbReference type="GeneID" id="9042439"/>
<evidence type="ECO:0000256" key="9">
    <source>
        <dbReference type="PIRSR" id="PIRSR036696-1"/>
    </source>
</evidence>
<evidence type="ECO:0000256" key="1">
    <source>
        <dbReference type="ARBA" id="ARBA00004496"/>
    </source>
</evidence>
<dbReference type="InterPro" id="IPR001261">
    <property type="entry name" value="ArgE/DapE_CS"/>
</dbReference>
<dbReference type="SUPFAM" id="SSF55031">
    <property type="entry name" value="Bacterial exopeptidase dimerisation domain"/>
    <property type="match status" value="1"/>
</dbReference>
<feature type="domain" description="Peptidase M20 dimerisation" evidence="12">
    <location>
        <begin position="243"/>
        <end position="368"/>
    </location>
</feature>
<evidence type="ECO:0000256" key="8">
    <source>
        <dbReference type="ARBA" id="ARBA00029656"/>
    </source>
</evidence>
<dbReference type="PIRSF" id="PIRSF036696">
    <property type="entry name" value="ACY-1"/>
    <property type="match status" value="1"/>
</dbReference>
<evidence type="ECO:0000256" key="5">
    <source>
        <dbReference type="ARBA" id="ARBA00022723"/>
    </source>
</evidence>
<dbReference type="GO" id="GO:0005737">
    <property type="term" value="C:cytoplasm"/>
    <property type="evidence" value="ECO:0007669"/>
    <property type="project" value="UniProtKB-SubCell"/>
</dbReference>